<evidence type="ECO:0000259" key="9">
    <source>
        <dbReference type="PROSITE" id="PS50928"/>
    </source>
</evidence>
<keyword evidence="3" id="KW-1003">Cell membrane</keyword>
<dbReference type="Proteomes" id="UP000318307">
    <property type="component" value="Unassembled WGS sequence"/>
</dbReference>
<evidence type="ECO:0000256" key="3">
    <source>
        <dbReference type="ARBA" id="ARBA00022475"/>
    </source>
</evidence>
<evidence type="ECO:0000256" key="7">
    <source>
        <dbReference type="ARBA" id="ARBA00023136"/>
    </source>
</evidence>
<evidence type="ECO:0000256" key="2">
    <source>
        <dbReference type="ARBA" id="ARBA00022448"/>
    </source>
</evidence>
<dbReference type="OrthoDB" id="9783218at2"/>
<dbReference type="InterPro" id="IPR035906">
    <property type="entry name" value="MetI-like_sf"/>
</dbReference>
<gene>
    <name evidence="10" type="ORF">LZ24_01322</name>
</gene>
<keyword evidence="4" id="KW-0997">Cell inner membrane</keyword>
<reference evidence="10 11" key="1">
    <citation type="submission" date="2019-07" db="EMBL/GenBank/DDBJ databases">
        <title>Genome sequencing of 100 strains of the haloalkaliphilic chemolithoautotrophic sulfur-oxidizing bacterium Thioalkalivibrio.</title>
        <authorList>
            <person name="Muyzer G."/>
        </authorList>
    </citation>
    <scope>NUCLEOTIDE SEQUENCE [LARGE SCALE GENOMIC DNA]</scope>
    <source>
        <strain evidence="10 11">ASO4-4</strain>
    </source>
</reference>
<dbReference type="CDD" id="cd06261">
    <property type="entry name" value="TM_PBP2"/>
    <property type="match status" value="1"/>
</dbReference>
<keyword evidence="11" id="KW-1185">Reference proteome</keyword>
<evidence type="ECO:0000256" key="5">
    <source>
        <dbReference type="ARBA" id="ARBA00022692"/>
    </source>
</evidence>
<evidence type="ECO:0000256" key="4">
    <source>
        <dbReference type="ARBA" id="ARBA00022519"/>
    </source>
</evidence>
<comment type="subcellular location">
    <subcellularLocation>
        <location evidence="1">Cell inner membrane</location>
        <topology evidence="1">Multi-pass membrane protein</topology>
    </subcellularLocation>
    <subcellularLocation>
        <location evidence="8">Cell membrane</location>
        <topology evidence="8">Multi-pass membrane protein</topology>
    </subcellularLocation>
</comment>
<dbReference type="Pfam" id="PF00528">
    <property type="entry name" value="BPD_transp_1"/>
    <property type="match status" value="1"/>
</dbReference>
<dbReference type="GO" id="GO:0005886">
    <property type="term" value="C:plasma membrane"/>
    <property type="evidence" value="ECO:0007669"/>
    <property type="project" value="UniProtKB-SubCell"/>
</dbReference>
<feature type="transmembrane region" description="Helical" evidence="8">
    <location>
        <begin position="20"/>
        <end position="39"/>
    </location>
</feature>
<keyword evidence="6 8" id="KW-1133">Transmembrane helix</keyword>
<dbReference type="RefSeq" id="WP_144683737.1">
    <property type="nucleotide sequence ID" value="NZ_VLLC01000008.1"/>
</dbReference>
<dbReference type="EMBL" id="VLLC01000008">
    <property type="protein sequence ID" value="TWI73234.1"/>
    <property type="molecule type" value="Genomic_DNA"/>
</dbReference>
<evidence type="ECO:0000256" key="8">
    <source>
        <dbReference type="RuleBase" id="RU363032"/>
    </source>
</evidence>
<proteinExistence type="inferred from homology"/>
<dbReference type="FunFam" id="1.10.3720.10:FF:000005">
    <property type="entry name" value="Microcin C ABC transporter permease"/>
    <property type="match status" value="1"/>
</dbReference>
<protein>
    <submittedName>
        <fullName evidence="10">Microcin C transport system permease protein</fullName>
    </submittedName>
</protein>
<dbReference type="GO" id="GO:0055085">
    <property type="term" value="P:transmembrane transport"/>
    <property type="evidence" value="ECO:0007669"/>
    <property type="project" value="InterPro"/>
</dbReference>
<dbReference type="Gene3D" id="1.10.3720.10">
    <property type="entry name" value="MetI-like"/>
    <property type="match status" value="1"/>
</dbReference>
<organism evidence="10 11">
    <name type="scientific">Desulfobotulus alkaliphilus</name>
    <dbReference type="NCBI Taxonomy" id="622671"/>
    <lineage>
        <taxon>Bacteria</taxon>
        <taxon>Pseudomonadati</taxon>
        <taxon>Thermodesulfobacteriota</taxon>
        <taxon>Desulfobacteria</taxon>
        <taxon>Desulfobacterales</taxon>
        <taxon>Desulfobacteraceae</taxon>
        <taxon>Desulfobotulus</taxon>
    </lineage>
</organism>
<evidence type="ECO:0000256" key="6">
    <source>
        <dbReference type="ARBA" id="ARBA00022989"/>
    </source>
</evidence>
<dbReference type="InterPro" id="IPR000515">
    <property type="entry name" value="MetI-like"/>
</dbReference>
<dbReference type="NCBIfam" id="NF011596">
    <property type="entry name" value="PRK15021.1"/>
    <property type="match status" value="1"/>
</dbReference>
<dbReference type="InterPro" id="IPR025966">
    <property type="entry name" value="OppC_N"/>
</dbReference>
<dbReference type="GO" id="GO:0042884">
    <property type="term" value="P:microcin transport"/>
    <property type="evidence" value="ECO:0007669"/>
    <property type="project" value="TreeGrafter"/>
</dbReference>
<feature type="transmembrane region" description="Helical" evidence="8">
    <location>
        <begin position="176"/>
        <end position="194"/>
    </location>
</feature>
<accession>A0A562RX85</accession>
<name>A0A562RX85_9BACT</name>
<dbReference type="PANTHER" id="PTHR30325">
    <property type="entry name" value="MEMBRANE COMPONENT OF ABC TRANSPORTER"/>
    <property type="match status" value="1"/>
</dbReference>
<feature type="domain" description="ABC transmembrane type-1" evidence="9">
    <location>
        <begin position="137"/>
        <end position="326"/>
    </location>
</feature>
<comment type="caution">
    <text evidence="10">The sequence shown here is derived from an EMBL/GenBank/DDBJ whole genome shotgun (WGS) entry which is preliminary data.</text>
</comment>
<sequence length="339" mass="38119">MKAATRRRWERFLANRKGLISLILFIILFFVSLFAEFIANDRPLMIRYQGETYFPVLKDYNETVFGGDFATLCDYRDPYIRENVDAHGFMIWPPIRFSYNTIRMDLPEPAPSRPDRTNLLGTDDQGRDVLARVIYGYRISVLFGLCLAFGGAVIGTFAGALQGYYGGKVDLIGQRFMEIWSGLPVLYLIMILSSVVTPSFFWLLGLMLLFGWMSLVGVVRAEFLRGRNLGYVKAARVMGMTDRRIMFRHILPNAMVAALTFFPFILNGAITTLTALDFLGFGLPPGSPSLGELLSQGKTNLHAPWLGITAFCVLSIMLTLLIFVGEAVRDAFDPRLESL</sequence>
<evidence type="ECO:0000313" key="10">
    <source>
        <dbReference type="EMBL" id="TWI73234.1"/>
    </source>
</evidence>
<keyword evidence="5 8" id="KW-0812">Transmembrane</keyword>
<feature type="transmembrane region" description="Helical" evidence="8">
    <location>
        <begin position="139"/>
        <end position="164"/>
    </location>
</feature>
<dbReference type="PANTHER" id="PTHR30325:SF0">
    <property type="entry name" value="INNER MEMBRANE ABC TRANSPORTER PERMEASE PROTEIN YEJE"/>
    <property type="match status" value="1"/>
</dbReference>
<evidence type="ECO:0000313" key="11">
    <source>
        <dbReference type="Proteomes" id="UP000318307"/>
    </source>
</evidence>
<dbReference type="SUPFAM" id="SSF161098">
    <property type="entry name" value="MetI-like"/>
    <property type="match status" value="1"/>
</dbReference>
<dbReference type="Pfam" id="PF12911">
    <property type="entry name" value="OppC_N"/>
    <property type="match status" value="1"/>
</dbReference>
<feature type="transmembrane region" description="Helical" evidence="8">
    <location>
        <begin position="303"/>
        <end position="325"/>
    </location>
</feature>
<comment type="similarity">
    <text evidence="8">Belongs to the binding-protein-dependent transport system permease family.</text>
</comment>
<keyword evidence="7 8" id="KW-0472">Membrane</keyword>
<dbReference type="PROSITE" id="PS50928">
    <property type="entry name" value="ABC_TM1"/>
    <property type="match status" value="1"/>
</dbReference>
<dbReference type="AlphaFoldDB" id="A0A562RX85"/>
<feature type="transmembrane region" description="Helical" evidence="8">
    <location>
        <begin position="200"/>
        <end position="219"/>
    </location>
</feature>
<keyword evidence="2 8" id="KW-0813">Transport</keyword>
<evidence type="ECO:0000256" key="1">
    <source>
        <dbReference type="ARBA" id="ARBA00004429"/>
    </source>
</evidence>
<feature type="transmembrane region" description="Helical" evidence="8">
    <location>
        <begin position="250"/>
        <end position="283"/>
    </location>
</feature>